<dbReference type="InterPro" id="IPR035895">
    <property type="entry name" value="HPr-like_sf"/>
</dbReference>
<protein>
    <recommendedName>
        <fullName evidence="3">Phosphocarrier protein HPr</fullName>
    </recommendedName>
</protein>
<comment type="function">
    <text evidence="1">General (non sugar-specific) component of the phosphoenolpyruvate-dependent sugar phosphotransferase system (sugar PTS). This major carbohydrate active-transport system catalyzes the phosphorylation of incoming sugar substrates concomitantly with their translocation across the cell membrane. The phosphoryl group from phosphoenolpyruvate (PEP) is transferred to the phosphoryl carrier protein HPr by enzyme I. Phospho-HPr then transfers it to the PTS EIIA domain.</text>
</comment>
<organism evidence="7 8">
    <name type="scientific">Carboxydocella sporoproducens DSM 16521</name>
    <dbReference type="NCBI Taxonomy" id="1121270"/>
    <lineage>
        <taxon>Bacteria</taxon>
        <taxon>Bacillati</taxon>
        <taxon>Bacillota</taxon>
        <taxon>Clostridia</taxon>
        <taxon>Eubacteriales</taxon>
        <taxon>Clostridiales Family XVI. Incertae Sedis</taxon>
        <taxon>Carboxydocella</taxon>
    </lineage>
</organism>
<keyword evidence="4" id="KW-0963">Cytoplasm</keyword>
<evidence type="ECO:0000256" key="4">
    <source>
        <dbReference type="ARBA" id="ARBA00022490"/>
    </source>
</evidence>
<dbReference type="CDD" id="cd00367">
    <property type="entry name" value="PTS-HPr_like"/>
    <property type="match status" value="1"/>
</dbReference>
<evidence type="ECO:0000313" key="7">
    <source>
        <dbReference type="EMBL" id="SKA26224.1"/>
    </source>
</evidence>
<evidence type="ECO:0000259" key="6">
    <source>
        <dbReference type="PROSITE" id="PS51350"/>
    </source>
</evidence>
<dbReference type="PANTHER" id="PTHR33705">
    <property type="entry name" value="PHOSPHOCARRIER PROTEIN HPR"/>
    <property type="match status" value="1"/>
</dbReference>
<evidence type="ECO:0000256" key="5">
    <source>
        <dbReference type="ARBA" id="ARBA00022683"/>
    </source>
</evidence>
<dbReference type="GO" id="GO:0009401">
    <property type="term" value="P:phosphoenolpyruvate-dependent sugar phosphotransferase system"/>
    <property type="evidence" value="ECO:0007669"/>
    <property type="project" value="UniProtKB-KW"/>
</dbReference>
<name>A0A1T4SD76_9FIRM</name>
<evidence type="ECO:0000256" key="1">
    <source>
        <dbReference type="ARBA" id="ARBA00003681"/>
    </source>
</evidence>
<dbReference type="PROSITE" id="PS51350">
    <property type="entry name" value="PTS_HPR_DOM"/>
    <property type="match status" value="1"/>
</dbReference>
<reference evidence="8" key="1">
    <citation type="submission" date="2017-02" db="EMBL/GenBank/DDBJ databases">
        <authorList>
            <person name="Varghese N."/>
            <person name="Submissions S."/>
        </authorList>
    </citation>
    <scope>NUCLEOTIDE SEQUENCE [LARGE SCALE GENOMIC DNA]</scope>
    <source>
        <strain evidence="8">DSM 16521</strain>
    </source>
</reference>
<dbReference type="Pfam" id="PF00381">
    <property type="entry name" value="PTS-HPr"/>
    <property type="match status" value="1"/>
</dbReference>
<accession>A0A1T4SD76</accession>
<keyword evidence="5" id="KW-0598">Phosphotransferase system</keyword>
<dbReference type="InterPro" id="IPR001020">
    <property type="entry name" value="PTS_HPr_His_P_site"/>
</dbReference>
<dbReference type="OrthoDB" id="9809047at2"/>
<proteinExistence type="predicted"/>
<dbReference type="PRINTS" id="PR00107">
    <property type="entry name" value="PHOSPHOCPHPR"/>
</dbReference>
<evidence type="ECO:0000256" key="2">
    <source>
        <dbReference type="ARBA" id="ARBA00004496"/>
    </source>
</evidence>
<dbReference type="RefSeq" id="WP_078666578.1">
    <property type="nucleotide sequence ID" value="NZ_FUXM01000052.1"/>
</dbReference>
<dbReference type="PROSITE" id="PS00369">
    <property type="entry name" value="PTS_HPR_HIS"/>
    <property type="match status" value="1"/>
</dbReference>
<gene>
    <name evidence="7" type="ORF">SAMN02745885_02615</name>
</gene>
<dbReference type="InterPro" id="IPR000032">
    <property type="entry name" value="HPr-like"/>
</dbReference>
<dbReference type="EMBL" id="FUXM01000052">
    <property type="protein sequence ID" value="SKA26224.1"/>
    <property type="molecule type" value="Genomic_DNA"/>
</dbReference>
<evidence type="ECO:0000256" key="3">
    <source>
        <dbReference type="ARBA" id="ARBA00020422"/>
    </source>
</evidence>
<dbReference type="NCBIfam" id="TIGR01003">
    <property type="entry name" value="PTS_HPr_family"/>
    <property type="match status" value="1"/>
</dbReference>
<dbReference type="Gene3D" id="3.30.1340.10">
    <property type="entry name" value="HPr-like"/>
    <property type="match status" value="1"/>
</dbReference>
<keyword evidence="8" id="KW-1185">Reference proteome</keyword>
<dbReference type="Proteomes" id="UP000189933">
    <property type="component" value="Unassembled WGS sequence"/>
</dbReference>
<sequence length="88" mass="9225">MVQQTAAVKNPTGLHARPAALLIQAASRFKADIRLAKGEKEVDARSLMGILTLTARPGDILTVKASGEDAAQAVATITTLVQSPLDEM</sequence>
<comment type="subcellular location">
    <subcellularLocation>
        <location evidence="2">Cytoplasm</location>
    </subcellularLocation>
</comment>
<dbReference type="InterPro" id="IPR050399">
    <property type="entry name" value="HPr"/>
</dbReference>
<dbReference type="SUPFAM" id="SSF55594">
    <property type="entry name" value="HPr-like"/>
    <property type="match status" value="1"/>
</dbReference>
<dbReference type="PANTHER" id="PTHR33705:SF2">
    <property type="entry name" value="PHOSPHOCARRIER PROTEIN NPR"/>
    <property type="match status" value="1"/>
</dbReference>
<dbReference type="AlphaFoldDB" id="A0A1T4SD76"/>
<dbReference type="GO" id="GO:0005737">
    <property type="term" value="C:cytoplasm"/>
    <property type="evidence" value="ECO:0007669"/>
    <property type="project" value="UniProtKB-SubCell"/>
</dbReference>
<feature type="domain" description="HPr" evidence="6">
    <location>
        <begin position="1"/>
        <end position="88"/>
    </location>
</feature>
<evidence type="ECO:0000313" key="8">
    <source>
        <dbReference type="Proteomes" id="UP000189933"/>
    </source>
</evidence>